<proteinExistence type="predicted"/>
<name>A0A383BEN2_9ZZZZ</name>
<organism evidence="1">
    <name type="scientific">marine metagenome</name>
    <dbReference type="NCBI Taxonomy" id="408172"/>
    <lineage>
        <taxon>unclassified sequences</taxon>
        <taxon>metagenomes</taxon>
        <taxon>ecological metagenomes</taxon>
    </lineage>
</organism>
<evidence type="ECO:0000313" key="1">
    <source>
        <dbReference type="EMBL" id="SVE18283.1"/>
    </source>
</evidence>
<sequence>MRTLDPTSMVILFLLIQSNSLDTLPYSVLFSCMLDYLLEK</sequence>
<dbReference type="AlphaFoldDB" id="A0A383BEN2"/>
<protein>
    <submittedName>
        <fullName evidence="1">Uncharacterized protein</fullName>
    </submittedName>
</protein>
<gene>
    <name evidence="1" type="ORF">METZ01_LOCUS471137</name>
</gene>
<accession>A0A383BEN2</accession>
<reference evidence="1" key="1">
    <citation type="submission" date="2018-05" db="EMBL/GenBank/DDBJ databases">
        <authorList>
            <person name="Lanie J.A."/>
            <person name="Ng W.-L."/>
            <person name="Kazmierczak K.M."/>
            <person name="Andrzejewski T.M."/>
            <person name="Davidsen T.M."/>
            <person name="Wayne K.J."/>
            <person name="Tettelin H."/>
            <person name="Glass J.I."/>
            <person name="Rusch D."/>
            <person name="Podicherti R."/>
            <person name="Tsui H.-C.T."/>
            <person name="Winkler M.E."/>
        </authorList>
    </citation>
    <scope>NUCLEOTIDE SEQUENCE</scope>
</reference>
<dbReference type="EMBL" id="UINC01199722">
    <property type="protein sequence ID" value="SVE18283.1"/>
    <property type="molecule type" value="Genomic_DNA"/>
</dbReference>